<dbReference type="AlphaFoldDB" id="A0A2P6MK62"/>
<evidence type="ECO:0000256" key="2">
    <source>
        <dbReference type="ARBA" id="ARBA00023235"/>
    </source>
</evidence>
<dbReference type="InterPro" id="IPR004380">
    <property type="entry name" value="Asp_race"/>
</dbReference>
<evidence type="ECO:0000256" key="1">
    <source>
        <dbReference type="ARBA" id="ARBA00007847"/>
    </source>
</evidence>
<dbReference type="SUPFAM" id="SSF53681">
    <property type="entry name" value="Aspartate/glutamate racemase"/>
    <property type="match status" value="2"/>
</dbReference>
<dbReference type="PANTHER" id="PTHR21198:SF7">
    <property type="entry name" value="ASPARTATE-GLUTAMATE RACEMASE FAMILY"/>
    <property type="match status" value="1"/>
</dbReference>
<reference evidence="3 4" key="1">
    <citation type="submission" date="2018-03" db="EMBL/GenBank/DDBJ databases">
        <title>Bacillus urumqiensis sp. nov., a moderately haloalkaliphilic bacterium isolated from a salt lake.</title>
        <authorList>
            <person name="Zhao B."/>
            <person name="Liao Z."/>
        </authorList>
    </citation>
    <scope>NUCLEOTIDE SEQUENCE [LARGE SCALE GENOMIC DNA]</scope>
    <source>
        <strain evidence="3 4">BZ-SZ-XJ18</strain>
    </source>
</reference>
<proteinExistence type="inferred from homology"/>
<keyword evidence="4" id="KW-1185">Reference proteome</keyword>
<evidence type="ECO:0000313" key="3">
    <source>
        <dbReference type="EMBL" id="PRO66651.1"/>
    </source>
</evidence>
<name>A0A2P6MK62_ALKUR</name>
<sequence>MLGLLGGMSWESSAVYYRELNTRWQKVYGPYSAAPVVMTNVDFPALLDRQRHGDRKGMAEVLLPALHSLRAAGADACALCSNTAHLALEELLPQAPLPVLSITEAVLENVQPETTDMLLLGTEETMTSRLYHEPLEARGVNVHIPPAAARERLQRIIFTELVTGTLTDVSRRFIQKQMQGPWDEVLLGCTELQMAVPPASGVLDSTSAHIDSCFRFLMDG</sequence>
<accession>A0A2P6MK62</accession>
<dbReference type="RefSeq" id="WP_105958287.1">
    <property type="nucleotide sequence ID" value="NZ_PVNS01000003.1"/>
</dbReference>
<evidence type="ECO:0000313" key="4">
    <source>
        <dbReference type="Proteomes" id="UP000243650"/>
    </source>
</evidence>
<dbReference type="EMBL" id="PVNS01000003">
    <property type="protein sequence ID" value="PRO66651.1"/>
    <property type="molecule type" value="Genomic_DNA"/>
</dbReference>
<dbReference type="NCBIfam" id="TIGR00035">
    <property type="entry name" value="asp_race"/>
    <property type="match status" value="1"/>
</dbReference>
<dbReference type="GO" id="GO:0047661">
    <property type="term" value="F:amino-acid racemase activity"/>
    <property type="evidence" value="ECO:0007669"/>
    <property type="project" value="InterPro"/>
</dbReference>
<organism evidence="3 4">
    <name type="scientific">Alkalicoccus urumqiensis</name>
    <name type="common">Bacillus urumqiensis</name>
    <dbReference type="NCBI Taxonomy" id="1548213"/>
    <lineage>
        <taxon>Bacteria</taxon>
        <taxon>Bacillati</taxon>
        <taxon>Bacillota</taxon>
        <taxon>Bacilli</taxon>
        <taxon>Bacillales</taxon>
        <taxon>Bacillaceae</taxon>
        <taxon>Alkalicoccus</taxon>
    </lineage>
</organism>
<evidence type="ECO:0008006" key="5">
    <source>
        <dbReference type="Google" id="ProtNLM"/>
    </source>
</evidence>
<dbReference type="Gene3D" id="3.40.50.1860">
    <property type="match status" value="2"/>
</dbReference>
<dbReference type="Proteomes" id="UP000243650">
    <property type="component" value="Unassembled WGS sequence"/>
</dbReference>
<comment type="caution">
    <text evidence="3">The sequence shown here is derived from an EMBL/GenBank/DDBJ whole genome shotgun (WGS) entry which is preliminary data.</text>
</comment>
<dbReference type="Pfam" id="PF01177">
    <property type="entry name" value="Asp_Glu_race"/>
    <property type="match status" value="1"/>
</dbReference>
<dbReference type="InterPro" id="IPR015942">
    <property type="entry name" value="Asp/Glu/hydantoin_racemase"/>
</dbReference>
<comment type="similarity">
    <text evidence="1">Belongs to the aspartate/glutamate racemases family.</text>
</comment>
<protein>
    <recommendedName>
        <fullName evidence="5">Aspartate racemase</fullName>
    </recommendedName>
</protein>
<dbReference type="PANTHER" id="PTHR21198">
    <property type="entry name" value="GLUTAMATE RACEMASE"/>
    <property type="match status" value="1"/>
</dbReference>
<dbReference type="InterPro" id="IPR001920">
    <property type="entry name" value="Asp/Glu_race"/>
</dbReference>
<gene>
    <name evidence="3" type="ORF">C6I21_04730</name>
</gene>
<keyword evidence="2" id="KW-0413">Isomerase</keyword>